<reference evidence="8 9" key="1">
    <citation type="submission" date="2019-01" db="EMBL/GenBank/DDBJ databases">
        <title>Lactibacter flavus gen. nov., sp. nov., a novel bacterium of the family Propionibacteriaceae isolated from raw milk and dairy products.</title>
        <authorList>
            <person name="Huptas C."/>
            <person name="Wenning M."/>
            <person name="Breitenwieser F."/>
            <person name="Doll E."/>
            <person name="Von Neubeck M."/>
            <person name="Busse H.-J."/>
            <person name="Scherer S."/>
        </authorList>
    </citation>
    <scope>NUCLEOTIDE SEQUENCE [LARGE SCALE GENOMIC DNA]</scope>
    <source>
        <strain evidence="8 9">KCTC 33808</strain>
    </source>
</reference>
<dbReference type="SUPFAM" id="SSF53807">
    <property type="entry name" value="Helical backbone' metal receptor"/>
    <property type="match status" value="1"/>
</dbReference>
<evidence type="ECO:0000256" key="1">
    <source>
        <dbReference type="ARBA" id="ARBA00004196"/>
    </source>
</evidence>
<accession>A0A4Q9KG62</accession>
<proteinExistence type="inferred from homology"/>
<dbReference type="GO" id="GO:0030313">
    <property type="term" value="C:cell envelope"/>
    <property type="evidence" value="ECO:0007669"/>
    <property type="project" value="UniProtKB-SubCell"/>
</dbReference>
<comment type="caution">
    <text evidence="8">The sequence shown here is derived from an EMBL/GenBank/DDBJ whole genome shotgun (WGS) entry which is preliminary data.</text>
</comment>
<feature type="chain" id="PRO_5020825484" evidence="7">
    <location>
        <begin position="30"/>
        <end position="340"/>
    </location>
</feature>
<comment type="similarity">
    <text evidence="5">Belongs to the bacterial solute-binding protein 9 family.</text>
</comment>
<name>A0A4Q9KG62_9ACTN</name>
<dbReference type="GO" id="GO:0007155">
    <property type="term" value="P:cell adhesion"/>
    <property type="evidence" value="ECO:0007669"/>
    <property type="project" value="InterPro"/>
</dbReference>
<dbReference type="EMBL" id="SDMQ01000002">
    <property type="protein sequence ID" value="TBT87413.1"/>
    <property type="molecule type" value="Genomic_DNA"/>
</dbReference>
<keyword evidence="3" id="KW-0479">Metal-binding</keyword>
<dbReference type="OrthoDB" id="9810636at2"/>
<keyword evidence="2 5" id="KW-0813">Transport</keyword>
<evidence type="ECO:0000256" key="3">
    <source>
        <dbReference type="ARBA" id="ARBA00022723"/>
    </source>
</evidence>
<evidence type="ECO:0000256" key="4">
    <source>
        <dbReference type="ARBA" id="ARBA00022729"/>
    </source>
</evidence>
<dbReference type="AlphaFoldDB" id="A0A4Q9KG62"/>
<evidence type="ECO:0000256" key="6">
    <source>
        <dbReference type="SAM" id="MobiDB-lite"/>
    </source>
</evidence>
<evidence type="ECO:0000313" key="8">
    <source>
        <dbReference type="EMBL" id="TBT87413.1"/>
    </source>
</evidence>
<evidence type="ECO:0000313" key="9">
    <source>
        <dbReference type="Proteomes" id="UP000292373"/>
    </source>
</evidence>
<evidence type="ECO:0000256" key="7">
    <source>
        <dbReference type="SAM" id="SignalP"/>
    </source>
</evidence>
<dbReference type="InterPro" id="IPR006127">
    <property type="entry name" value="ZnuA-like"/>
</dbReference>
<comment type="subcellular location">
    <subcellularLocation>
        <location evidence="1">Cell envelope</location>
    </subcellularLocation>
</comment>
<dbReference type="Pfam" id="PF01297">
    <property type="entry name" value="ZnuA"/>
    <property type="match status" value="1"/>
</dbReference>
<feature type="signal peptide" evidence="7">
    <location>
        <begin position="1"/>
        <end position="29"/>
    </location>
</feature>
<keyword evidence="4 7" id="KW-0732">Signal</keyword>
<dbReference type="PRINTS" id="PR00690">
    <property type="entry name" value="ADHESNFAMILY"/>
</dbReference>
<evidence type="ECO:0000256" key="2">
    <source>
        <dbReference type="ARBA" id="ARBA00022448"/>
    </source>
</evidence>
<gene>
    <name evidence="8" type="ORF">ET989_03655</name>
</gene>
<sequence>MLYCRAVRSTILAILFLLTLAACSPTGPAASPPGAPSRGDGPVAIATTTQLGSILTDITACAGTTSATLMGAGDDPHEFSVSSRDVANLTKTKLVVANGLGLESGLEVALDGAQGDGATIFEVAPLLEPLTYADIEAKAAEQHAGHDHAHDDHADEGHDDGHNHGEFDPHVHMDVKRMAKAASLIGAELAKVIGDDKYATCGTEVETKLNQTDAEVRDILSAVPTERRVLVTDHEAYNYFAAAYDFEVAGVVIPGGSTDAEPSSQELADLVAVVREDKVSAIFSNNTVNPRLVEAVAAEAGTDLKVVQLFEGSVGPAGSGAETYSDMMLTNARLIADALK</sequence>
<dbReference type="GO" id="GO:0030001">
    <property type="term" value="P:metal ion transport"/>
    <property type="evidence" value="ECO:0007669"/>
    <property type="project" value="InterPro"/>
</dbReference>
<keyword evidence="9" id="KW-1185">Reference proteome</keyword>
<dbReference type="InterPro" id="IPR050492">
    <property type="entry name" value="Bact_metal-bind_prot9"/>
</dbReference>
<feature type="region of interest" description="Disordered" evidence="6">
    <location>
        <begin position="140"/>
        <end position="169"/>
    </location>
</feature>
<dbReference type="PROSITE" id="PS51257">
    <property type="entry name" value="PROKAR_LIPOPROTEIN"/>
    <property type="match status" value="1"/>
</dbReference>
<dbReference type="PANTHER" id="PTHR42953:SF1">
    <property type="entry name" value="METAL-BINDING PROTEIN HI_0362-RELATED"/>
    <property type="match status" value="1"/>
</dbReference>
<evidence type="ECO:0000256" key="5">
    <source>
        <dbReference type="RuleBase" id="RU003512"/>
    </source>
</evidence>
<organism evidence="8 9">
    <name type="scientific">Propioniciclava sinopodophylli</name>
    <dbReference type="NCBI Taxonomy" id="1837344"/>
    <lineage>
        <taxon>Bacteria</taxon>
        <taxon>Bacillati</taxon>
        <taxon>Actinomycetota</taxon>
        <taxon>Actinomycetes</taxon>
        <taxon>Propionibacteriales</taxon>
        <taxon>Propionibacteriaceae</taxon>
        <taxon>Propioniciclava</taxon>
    </lineage>
</organism>
<dbReference type="Proteomes" id="UP000292373">
    <property type="component" value="Unassembled WGS sequence"/>
</dbReference>
<protein>
    <submittedName>
        <fullName evidence="8">Zinc ABC transporter substrate-binding protein</fullName>
    </submittedName>
</protein>
<dbReference type="GO" id="GO:0046872">
    <property type="term" value="F:metal ion binding"/>
    <property type="evidence" value="ECO:0007669"/>
    <property type="project" value="UniProtKB-KW"/>
</dbReference>
<dbReference type="PANTHER" id="PTHR42953">
    <property type="entry name" value="HIGH-AFFINITY ZINC UPTAKE SYSTEM PROTEIN ZNUA-RELATED"/>
    <property type="match status" value="1"/>
</dbReference>
<dbReference type="InterPro" id="IPR006128">
    <property type="entry name" value="Lipoprotein_PsaA-like"/>
</dbReference>
<dbReference type="Gene3D" id="3.40.50.1980">
    <property type="entry name" value="Nitrogenase molybdenum iron protein domain"/>
    <property type="match status" value="2"/>
</dbReference>